<evidence type="ECO:0000259" key="5">
    <source>
        <dbReference type="PROSITE" id="PS01124"/>
    </source>
</evidence>
<dbReference type="Gene3D" id="1.10.10.60">
    <property type="entry name" value="Homeodomain-like"/>
    <property type="match status" value="1"/>
</dbReference>
<keyword evidence="4" id="KW-0804">Transcription</keyword>
<dbReference type="PANTHER" id="PTHR46796:SF2">
    <property type="entry name" value="TRANSCRIPTIONAL REGULATORY PROTEIN"/>
    <property type="match status" value="1"/>
</dbReference>
<evidence type="ECO:0000313" key="6">
    <source>
        <dbReference type="EMBL" id="GAA3762879.1"/>
    </source>
</evidence>
<proteinExistence type="predicted"/>
<dbReference type="InterPro" id="IPR009057">
    <property type="entry name" value="Homeodomain-like_sf"/>
</dbReference>
<evidence type="ECO:0000256" key="4">
    <source>
        <dbReference type="ARBA" id="ARBA00023163"/>
    </source>
</evidence>
<dbReference type="PANTHER" id="PTHR46796">
    <property type="entry name" value="HTH-TYPE TRANSCRIPTIONAL ACTIVATOR RHAS-RELATED"/>
    <property type="match status" value="1"/>
</dbReference>
<gene>
    <name evidence="6" type="ORF">GCM10022402_45530</name>
</gene>
<feature type="domain" description="HTH araC/xylS-type" evidence="5">
    <location>
        <begin position="196"/>
        <end position="293"/>
    </location>
</feature>
<dbReference type="InterPro" id="IPR003313">
    <property type="entry name" value="AraC-bd"/>
</dbReference>
<dbReference type="InterPro" id="IPR018062">
    <property type="entry name" value="HTH_AraC-typ_CS"/>
</dbReference>
<keyword evidence="2" id="KW-0238">DNA-binding</keyword>
<sequence>MGANVNRPGGDGLEALCHHLPSPPAGTSAGRRFRFGGGAPGIERLEASLRGDAFSTHRHDTYAVGVTLRGVQTFRYRGQQRHCLPGEWHVLHPDEPHDGAPGTEDGFGYRIFYLDPALVQEALGGRTLPFVADPVVRATDLGLALAGHLTEMLTDIEGPLDELEAAEVTSAITELLARQASSRTSRSATLDLAAMRRVRAVLLDDPTTRHPIETLERVADLDRWTIARQFRAAFGTSPTRFRTMRQVDRARELMLAGHRLSDVAVLAGFADQSHLTRMFKRTYGLTPAAWTAATRPA</sequence>
<name>A0ABP7GFG6_9ACTN</name>
<evidence type="ECO:0000256" key="2">
    <source>
        <dbReference type="ARBA" id="ARBA00023125"/>
    </source>
</evidence>
<protein>
    <submittedName>
        <fullName evidence="6">AraC family transcriptional regulator</fullName>
    </submittedName>
</protein>
<keyword evidence="7" id="KW-1185">Reference proteome</keyword>
<dbReference type="Pfam" id="PF02311">
    <property type="entry name" value="AraC_binding"/>
    <property type="match status" value="1"/>
</dbReference>
<dbReference type="Pfam" id="PF12833">
    <property type="entry name" value="HTH_18"/>
    <property type="match status" value="1"/>
</dbReference>
<reference evidence="7" key="1">
    <citation type="journal article" date="2019" name="Int. J. Syst. Evol. Microbiol.">
        <title>The Global Catalogue of Microorganisms (GCM) 10K type strain sequencing project: providing services to taxonomists for standard genome sequencing and annotation.</title>
        <authorList>
            <consortium name="The Broad Institute Genomics Platform"/>
            <consortium name="The Broad Institute Genome Sequencing Center for Infectious Disease"/>
            <person name="Wu L."/>
            <person name="Ma J."/>
        </authorList>
    </citation>
    <scope>NUCLEOTIDE SEQUENCE [LARGE SCALE GENOMIC DNA]</scope>
    <source>
        <strain evidence="7">JCM 17137</strain>
    </source>
</reference>
<dbReference type="PROSITE" id="PS01124">
    <property type="entry name" value="HTH_ARAC_FAMILY_2"/>
    <property type="match status" value="1"/>
</dbReference>
<keyword evidence="3" id="KW-0010">Activator</keyword>
<dbReference type="SUPFAM" id="SSF51215">
    <property type="entry name" value="Regulatory protein AraC"/>
    <property type="match status" value="1"/>
</dbReference>
<accession>A0ABP7GFG6</accession>
<evidence type="ECO:0000313" key="7">
    <source>
        <dbReference type="Proteomes" id="UP001500908"/>
    </source>
</evidence>
<organism evidence="6 7">
    <name type="scientific">Salinactinospora qingdaonensis</name>
    <dbReference type="NCBI Taxonomy" id="702744"/>
    <lineage>
        <taxon>Bacteria</taxon>
        <taxon>Bacillati</taxon>
        <taxon>Actinomycetota</taxon>
        <taxon>Actinomycetes</taxon>
        <taxon>Streptosporangiales</taxon>
        <taxon>Nocardiopsidaceae</taxon>
        <taxon>Salinactinospora</taxon>
    </lineage>
</organism>
<dbReference type="SMART" id="SM00342">
    <property type="entry name" value="HTH_ARAC"/>
    <property type="match status" value="1"/>
</dbReference>
<dbReference type="RefSeq" id="WP_344976254.1">
    <property type="nucleotide sequence ID" value="NZ_BAABDD010000037.1"/>
</dbReference>
<dbReference type="PROSITE" id="PS00041">
    <property type="entry name" value="HTH_ARAC_FAMILY_1"/>
    <property type="match status" value="1"/>
</dbReference>
<dbReference type="EMBL" id="BAABDD010000037">
    <property type="protein sequence ID" value="GAA3762879.1"/>
    <property type="molecule type" value="Genomic_DNA"/>
</dbReference>
<keyword evidence="1" id="KW-0805">Transcription regulation</keyword>
<dbReference type="InterPro" id="IPR037923">
    <property type="entry name" value="HTH-like"/>
</dbReference>
<dbReference type="InterPro" id="IPR050204">
    <property type="entry name" value="AraC_XylS_family_regulators"/>
</dbReference>
<evidence type="ECO:0000256" key="3">
    <source>
        <dbReference type="ARBA" id="ARBA00023159"/>
    </source>
</evidence>
<dbReference type="Proteomes" id="UP001500908">
    <property type="component" value="Unassembled WGS sequence"/>
</dbReference>
<dbReference type="InterPro" id="IPR018060">
    <property type="entry name" value="HTH_AraC"/>
</dbReference>
<comment type="caution">
    <text evidence="6">The sequence shown here is derived from an EMBL/GenBank/DDBJ whole genome shotgun (WGS) entry which is preliminary data.</text>
</comment>
<evidence type="ECO:0000256" key="1">
    <source>
        <dbReference type="ARBA" id="ARBA00023015"/>
    </source>
</evidence>
<dbReference type="SUPFAM" id="SSF46689">
    <property type="entry name" value="Homeodomain-like"/>
    <property type="match status" value="2"/>
</dbReference>